<feature type="non-terminal residue" evidence="7">
    <location>
        <position position="226"/>
    </location>
</feature>
<dbReference type="Gene3D" id="3.40.50.2300">
    <property type="match status" value="2"/>
</dbReference>
<dbReference type="InterPro" id="IPR028081">
    <property type="entry name" value="Leu-bd"/>
</dbReference>
<comment type="similarity">
    <text evidence="1">Belongs to the leucine-binding protein family.</text>
</comment>
<dbReference type="RefSeq" id="WP_326505471.1">
    <property type="nucleotide sequence ID" value="NZ_JAWIIV010000004.1"/>
</dbReference>
<keyword evidence="2" id="KW-0813">Transport</keyword>
<feature type="chain" id="PRO_5045687036" evidence="5">
    <location>
        <begin position="25"/>
        <end position="226"/>
    </location>
</feature>
<sequence>MQFTPKMIPLAGAIAFAFAGAASAQEQVVRIGHVGPISGAIAHLGKDNEYGARMAIDELNAKGVTIGGKKVKFELLAEDDGADPKQGTAAAQKLVDAKVNGVIGHLNSGTTIPASKIYHDAGIPQISPSATNPKYTQQGFKSAFRVVANDGQLGGTLGRYAAEKLNAKKVAVVDDRTAYGQGVAQEFIKGAKGKGVEIVAQQYTNDKATDFNAILTAIKAKNPDVV</sequence>
<comment type="caution">
    <text evidence="7">The sequence shown here is derived from an EMBL/GenBank/DDBJ whole genome shotgun (WGS) entry which is preliminary data.</text>
</comment>
<dbReference type="InterPro" id="IPR000709">
    <property type="entry name" value="Leu_Ile_Val-bd"/>
</dbReference>
<protein>
    <submittedName>
        <fullName evidence="7">Branched-chain amino acid ABC transporter substrate-binding protein</fullName>
    </submittedName>
</protein>
<evidence type="ECO:0000256" key="4">
    <source>
        <dbReference type="ARBA" id="ARBA00022970"/>
    </source>
</evidence>
<feature type="domain" description="Leucine-binding protein" evidence="6">
    <location>
        <begin position="29"/>
        <end position="226"/>
    </location>
</feature>
<keyword evidence="3 5" id="KW-0732">Signal</keyword>
<organism evidence="7 8">
    <name type="scientific">Noviherbaspirillum album</name>
    <dbReference type="NCBI Taxonomy" id="3080276"/>
    <lineage>
        <taxon>Bacteria</taxon>
        <taxon>Pseudomonadati</taxon>
        <taxon>Pseudomonadota</taxon>
        <taxon>Betaproteobacteria</taxon>
        <taxon>Burkholderiales</taxon>
        <taxon>Oxalobacteraceae</taxon>
        <taxon>Noviherbaspirillum</taxon>
    </lineage>
</organism>
<evidence type="ECO:0000313" key="7">
    <source>
        <dbReference type="EMBL" id="MEC4718740.1"/>
    </source>
</evidence>
<dbReference type="PANTHER" id="PTHR47151:SF2">
    <property type="entry name" value="AMINO ACID BINDING PROTEIN"/>
    <property type="match status" value="1"/>
</dbReference>
<dbReference type="Pfam" id="PF13458">
    <property type="entry name" value="Peripla_BP_6"/>
    <property type="match status" value="1"/>
</dbReference>
<feature type="signal peptide" evidence="5">
    <location>
        <begin position="1"/>
        <end position="24"/>
    </location>
</feature>
<reference evidence="7 8" key="1">
    <citation type="submission" date="2023-10" db="EMBL/GenBank/DDBJ databases">
        <title>Noviherbaspirillum sp. CPCC 100848 genome assembly.</title>
        <authorList>
            <person name="Li X.Y."/>
            <person name="Fang X.M."/>
        </authorList>
    </citation>
    <scope>NUCLEOTIDE SEQUENCE [LARGE SCALE GENOMIC DNA]</scope>
    <source>
        <strain evidence="7 8">CPCC 100848</strain>
    </source>
</reference>
<gene>
    <name evidence="7" type="ORF">RY831_06260</name>
</gene>
<name>A0ABU6J5D9_9BURK</name>
<evidence type="ECO:0000256" key="3">
    <source>
        <dbReference type="ARBA" id="ARBA00022729"/>
    </source>
</evidence>
<accession>A0ABU6J5D9</accession>
<evidence type="ECO:0000256" key="5">
    <source>
        <dbReference type="SAM" id="SignalP"/>
    </source>
</evidence>
<evidence type="ECO:0000259" key="6">
    <source>
        <dbReference type="Pfam" id="PF13458"/>
    </source>
</evidence>
<dbReference type="CDD" id="cd06342">
    <property type="entry name" value="PBP1_ABC_LIVBP-like"/>
    <property type="match status" value="1"/>
</dbReference>
<dbReference type="EMBL" id="JAWIIV010000004">
    <property type="protein sequence ID" value="MEC4718740.1"/>
    <property type="molecule type" value="Genomic_DNA"/>
</dbReference>
<evidence type="ECO:0000313" key="8">
    <source>
        <dbReference type="Proteomes" id="UP001352263"/>
    </source>
</evidence>
<proteinExistence type="inferred from homology"/>
<evidence type="ECO:0000256" key="2">
    <source>
        <dbReference type="ARBA" id="ARBA00022448"/>
    </source>
</evidence>
<dbReference type="InterPro" id="IPR028082">
    <property type="entry name" value="Peripla_BP_I"/>
</dbReference>
<dbReference type="PANTHER" id="PTHR47151">
    <property type="entry name" value="LEU/ILE/VAL-BINDING ABC TRANSPORTER SUBUNIT"/>
    <property type="match status" value="1"/>
</dbReference>
<evidence type="ECO:0000256" key="1">
    <source>
        <dbReference type="ARBA" id="ARBA00010062"/>
    </source>
</evidence>
<dbReference type="SUPFAM" id="SSF53822">
    <property type="entry name" value="Periplasmic binding protein-like I"/>
    <property type="match status" value="1"/>
</dbReference>
<dbReference type="PRINTS" id="PR00337">
    <property type="entry name" value="LEUILEVALBP"/>
</dbReference>
<keyword evidence="8" id="KW-1185">Reference proteome</keyword>
<keyword evidence="4" id="KW-0029">Amino-acid transport</keyword>
<dbReference type="Proteomes" id="UP001352263">
    <property type="component" value="Unassembled WGS sequence"/>
</dbReference>